<evidence type="ECO:0000256" key="6">
    <source>
        <dbReference type="PROSITE-ProRule" id="PRU00339"/>
    </source>
</evidence>
<dbReference type="Pfam" id="PF13424">
    <property type="entry name" value="TPR_12"/>
    <property type="match status" value="1"/>
</dbReference>
<sequence length="533" mass="58330">MLQCARTVLWVYASLLSLLLSHPMTVMSGPAGTFVPAASLGEQALARGAFAEAIAHWREAVRVAAHQQQPVAQMTMLVQLAQAHQGLGQYQQALQHLRTALILAERLGASGYRATVRGALGQVHLLLGQVHDAAPHFHEAVQLARQAADAALTATILNNVGNLRLAQGQPTEALEAYRDSAQLARQAGTPLVLAQALTNGARVALQHDQGQEASSALDEAWRIMQALDASHDHAYGLISLGLAYNEGRLQATAPEAQARWLLQAAAALQAAVQSAQARGDVRALAYAWGYLGMLYEAEQRYQEALQLTRQAVLMAQRLQAPESLYRWQWQTGRLRKALGDNDGAIAAYRRAVETLQSFRSEIAQGRGSFREVVGPVYFGLVDLLLQRADTLGEGAQPYLREARDAVELLKAAELQDYFQDECVDAARARSTTLDAVSQTAVIVYPILLPDRLELLLGLPTGLERVAVPVSAAQVTQTVRELRYLLEKRTTHEYLPHAQQLYTWLIRPWAARLRTASIDTLVFVPDGPLRTIPL</sequence>
<evidence type="ECO:0000256" key="5">
    <source>
        <dbReference type="ARBA" id="ARBA00038253"/>
    </source>
</evidence>
<dbReference type="AlphaFoldDB" id="A0A938B4X3"/>
<feature type="chain" id="PRO_5037190388" evidence="7">
    <location>
        <begin position="29"/>
        <end position="533"/>
    </location>
</feature>
<keyword evidence="7" id="KW-0732">Signal</keyword>
<dbReference type="InterPro" id="IPR011990">
    <property type="entry name" value="TPR-like_helical_dom_sf"/>
</dbReference>
<dbReference type="Proteomes" id="UP000712673">
    <property type="component" value="Unassembled WGS sequence"/>
</dbReference>
<dbReference type="SMART" id="SM00028">
    <property type="entry name" value="TPR"/>
    <property type="match status" value="6"/>
</dbReference>
<dbReference type="PANTHER" id="PTHR46630:SF1">
    <property type="entry name" value="TETRATRICOPEPTIDE REPEAT PROTEIN 29"/>
    <property type="match status" value="1"/>
</dbReference>
<evidence type="ECO:0000256" key="7">
    <source>
        <dbReference type="SAM" id="SignalP"/>
    </source>
</evidence>
<feature type="repeat" description="TPR" evidence="6">
    <location>
        <begin position="285"/>
        <end position="318"/>
    </location>
</feature>
<gene>
    <name evidence="8" type="ORF">FJZ47_24480</name>
</gene>
<keyword evidence="2" id="KW-0963">Cytoplasm</keyword>
<dbReference type="InterPro" id="IPR019734">
    <property type="entry name" value="TPR_rpt"/>
</dbReference>
<evidence type="ECO:0000313" key="8">
    <source>
        <dbReference type="EMBL" id="MBM3226936.1"/>
    </source>
</evidence>
<evidence type="ECO:0000256" key="3">
    <source>
        <dbReference type="ARBA" id="ARBA00022737"/>
    </source>
</evidence>
<feature type="signal peptide" evidence="7">
    <location>
        <begin position="1"/>
        <end position="28"/>
    </location>
</feature>
<comment type="caution">
    <text evidence="8">The sequence shown here is derived from an EMBL/GenBank/DDBJ whole genome shotgun (WGS) entry which is preliminary data.</text>
</comment>
<dbReference type="PROSITE" id="PS50005">
    <property type="entry name" value="TPR"/>
    <property type="match status" value="1"/>
</dbReference>
<evidence type="ECO:0000313" key="9">
    <source>
        <dbReference type="Proteomes" id="UP000712673"/>
    </source>
</evidence>
<comment type="similarity">
    <text evidence="5">Belongs to the Rap family.</text>
</comment>
<evidence type="ECO:0000256" key="1">
    <source>
        <dbReference type="ARBA" id="ARBA00004496"/>
    </source>
</evidence>
<accession>A0A938B4X3</accession>
<dbReference type="InterPro" id="IPR051476">
    <property type="entry name" value="Bac_ResReg_Asp_Phosphatase"/>
</dbReference>
<reference evidence="8" key="1">
    <citation type="submission" date="2019-03" db="EMBL/GenBank/DDBJ databases">
        <title>Lake Tanganyika Metagenome-Assembled Genomes (MAGs).</title>
        <authorList>
            <person name="Tran P."/>
        </authorList>
    </citation>
    <scope>NUCLEOTIDE SEQUENCE</scope>
    <source>
        <strain evidence="8">K_DeepCast_65m_m2_066</strain>
    </source>
</reference>
<keyword evidence="3" id="KW-0677">Repeat</keyword>
<dbReference type="Gene3D" id="1.25.40.10">
    <property type="entry name" value="Tetratricopeptide repeat domain"/>
    <property type="match status" value="2"/>
</dbReference>
<protein>
    <submittedName>
        <fullName evidence="8">Tetratricopeptide repeat protein</fullName>
    </submittedName>
</protein>
<evidence type="ECO:0000256" key="2">
    <source>
        <dbReference type="ARBA" id="ARBA00022490"/>
    </source>
</evidence>
<proteinExistence type="inferred from homology"/>
<dbReference type="Pfam" id="PF13374">
    <property type="entry name" value="TPR_10"/>
    <property type="match status" value="1"/>
</dbReference>
<name>A0A938B4X3_UNCTE</name>
<dbReference type="GO" id="GO:0005737">
    <property type="term" value="C:cytoplasm"/>
    <property type="evidence" value="ECO:0007669"/>
    <property type="project" value="UniProtKB-SubCell"/>
</dbReference>
<dbReference type="EMBL" id="VGLS01001115">
    <property type="protein sequence ID" value="MBM3226936.1"/>
    <property type="molecule type" value="Genomic_DNA"/>
</dbReference>
<dbReference type="PANTHER" id="PTHR46630">
    <property type="entry name" value="TETRATRICOPEPTIDE REPEAT PROTEIN 29"/>
    <property type="match status" value="1"/>
</dbReference>
<evidence type="ECO:0000256" key="4">
    <source>
        <dbReference type="ARBA" id="ARBA00022803"/>
    </source>
</evidence>
<organism evidence="8 9">
    <name type="scientific">Tectimicrobiota bacterium</name>
    <dbReference type="NCBI Taxonomy" id="2528274"/>
    <lineage>
        <taxon>Bacteria</taxon>
        <taxon>Pseudomonadati</taxon>
        <taxon>Nitrospinota/Tectimicrobiota group</taxon>
        <taxon>Candidatus Tectimicrobiota</taxon>
    </lineage>
</organism>
<dbReference type="SUPFAM" id="SSF48452">
    <property type="entry name" value="TPR-like"/>
    <property type="match status" value="1"/>
</dbReference>
<feature type="non-terminal residue" evidence="8">
    <location>
        <position position="533"/>
    </location>
</feature>
<comment type="subcellular location">
    <subcellularLocation>
        <location evidence="1">Cytoplasm</location>
    </subcellularLocation>
</comment>
<keyword evidence="4 6" id="KW-0802">TPR repeat</keyword>